<dbReference type="VEuPathDB" id="VectorBase:HLOH_062897"/>
<proteinExistence type="predicted"/>
<dbReference type="EMBL" id="JABSTR010000009">
    <property type="protein sequence ID" value="KAH9378789.1"/>
    <property type="molecule type" value="Genomic_DNA"/>
</dbReference>
<protein>
    <submittedName>
        <fullName evidence="1">Uncharacterized protein</fullName>
    </submittedName>
</protein>
<sequence length="127" mass="12999">MVVGARRPPLSRFLPELVTPVADVCDRLVSAGLGAGAGDVPKAASVLGHAVVQLAVMAEPRDVASLAAGLTYLLLLLALAGNMAPLAAVLEGHFVRSVLAVLGDVAHGLQLYHSRDSGQCTVKCPLL</sequence>
<accession>A0A9J6GTD9</accession>
<dbReference type="AlphaFoldDB" id="A0A9J6GTD9"/>
<evidence type="ECO:0000313" key="2">
    <source>
        <dbReference type="Proteomes" id="UP000821853"/>
    </source>
</evidence>
<gene>
    <name evidence="1" type="ORF">HPB48_020350</name>
</gene>
<name>A0A9J6GTD9_HAELO</name>
<organism evidence="1 2">
    <name type="scientific">Haemaphysalis longicornis</name>
    <name type="common">Bush tick</name>
    <dbReference type="NCBI Taxonomy" id="44386"/>
    <lineage>
        <taxon>Eukaryota</taxon>
        <taxon>Metazoa</taxon>
        <taxon>Ecdysozoa</taxon>
        <taxon>Arthropoda</taxon>
        <taxon>Chelicerata</taxon>
        <taxon>Arachnida</taxon>
        <taxon>Acari</taxon>
        <taxon>Parasitiformes</taxon>
        <taxon>Ixodida</taxon>
        <taxon>Ixodoidea</taxon>
        <taxon>Ixodidae</taxon>
        <taxon>Haemaphysalinae</taxon>
        <taxon>Haemaphysalis</taxon>
    </lineage>
</organism>
<keyword evidence="2" id="KW-1185">Reference proteome</keyword>
<reference evidence="1 2" key="1">
    <citation type="journal article" date="2020" name="Cell">
        <title>Large-Scale Comparative Analyses of Tick Genomes Elucidate Their Genetic Diversity and Vector Capacities.</title>
        <authorList>
            <consortium name="Tick Genome and Microbiome Consortium (TIGMIC)"/>
            <person name="Jia N."/>
            <person name="Wang J."/>
            <person name="Shi W."/>
            <person name="Du L."/>
            <person name="Sun Y."/>
            <person name="Zhan W."/>
            <person name="Jiang J.F."/>
            <person name="Wang Q."/>
            <person name="Zhang B."/>
            <person name="Ji P."/>
            <person name="Bell-Sakyi L."/>
            <person name="Cui X.M."/>
            <person name="Yuan T.T."/>
            <person name="Jiang B.G."/>
            <person name="Yang W.F."/>
            <person name="Lam T.T."/>
            <person name="Chang Q.C."/>
            <person name="Ding S.J."/>
            <person name="Wang X.J."/>
            <person name="Zhu J.G."/>
            <person name="Ruan X.D."/>
            <person name="Zhao L."/>
            <person name="Wei J.T."/>
            <person name="Ye R.Z."/>
            <person name="Que T.C."/>
            <person name="Du C.H."/>
            <person name="Zhou Y.H."/>
            <person name="Cheng J.X."/>
            <person name="Dai P.F."/>
            <person name="Guo W.B."/>
            <person name="Han X.H."/>
            <person name="Huang E.J."/>
            <person name="Li L.F."/>
            <person name="Wei W."/>
            <person name="Gao Y.C."/>
            <person name="Liu J.Z."/>
            <person name="Shao H.Z."/>
            <person name="Wang X."/>
            <person name="Wang C.C."/>
            <person name="Yang T.C."/>
            <person name="Huo Q.B."/>
            <person name="Li W."/>
            <person name="Chen H.Y."/>
            <person name="Chen S.E."/>
            <person name="Zhou L.G."/>
            <person name="Ni X.B."/>
            <person name="Tian J.H."/>
            <person name="Sheng Y."/>
            <person name="Liu T."/>
            <person name="Pan Y.S."/>
            <person name="Xia L.Y."/>
            <person name="Li J."/>
            <person name="Zhao F."/>
            <person name="Cao W.C."/>
        </authorList>
    </citation>
    <scope>NUCLEOTIDE SEQUENCE [LARGE SCALE GENOMIC DNA]</scope>
    <source>
        <strain evidence="1">HaeL-2018</strain>
    </source>
</reference>
<evidence type="ECO:0000313" key="1">
    <source>
        <dbReference type="EMBL" id="KAH9378789.1"/>
    </source>
</evidence>
<comment type="caution">
    <text evidence="1">The sequence shown here is derived from an EMBL/GenBank/DDBJ whole genome shotgun (WGS) entry which is preliminary data.</text>
</comment>
<dbReference type="Proteomes" id="UP000821853">
    <property type="component" value="Unassembled WGS sequence"/>
</dbReference>